<proteinExistence type="predicted"/>
<accession>A0ABY6K3F3</accession>
<sequence>MVFYGSDPLHPSRQPSWTAVHQRAEAHHRAAGRPQLDTDQTLSTFIKEISLAFFFQSSPSKHLQKQQQQQPTNGSDPQVSYPSPTIFTRYMVLWQGDGQPAEDSLQQVGHPLFNLRIHRIVVYIFMVNSQYFLSLLWLSSYSQEKGESVDTEIVTGFQLHADVPAECGSQCGQQGSRSVPLLSAPPQLTDNCAVVANAWMETLLDVIDLLPLDIIHRNVTSNTFIFQPQTLARDQINSV</sequence>
<gene>
    <name evidence="1" type="ORF">LAZ67_2003900</name>
</gene>
<organism evidence="1 2">
    <name type="scientific">Cordylochernes scorpioides</name>
    <dbReference type="NCBI Taxonomy" id="51811"/>
    <lineage>
        <taxon>Eukaryota</taxon>
        <taxon>Metazoa</taxon>
        <taxon>Ecdysozoa</taxon>
        <taxon>Arthropoda</taxon>
        <taxon>Chelicerata</taxon>
        <taxon>Arachnida</taxon>
        <taxon>Pseudoscorpiones</taxon>
        <taxon>Cheliferoidea</taxon>
        <taxon>Chernetidae</taxon>
        <taxon>Cordylochernes</taxon>
    </lineage>
</organism>
<evidence type="ECO:0000313" key="1">
    <source>
        <dbReference type="EMBL" id="UYV63381.1"/>
    </source>
</evidence>
<dbReference type="EMBL" id="CP092864">
    <property type="protein sequence ID" value="UYV63381.1"/>
    <property type="molecule type" value="Genomic_DNA"/>
</dbReference>
<reference evidence="1 2" key="1">
    <citation type="submission" date="2022-01" db="EMBL/GenBank/DDBJ databases">
        <title>A chromosomal length assembly of Cordylochernes scorpioides.</title>
        <authorList>
            <person name="Zeh D."/>
            <person name="Zeh J."/>
        </authorList>
    </citation>
    <scope>NUCLEOTIDE SEQUENCE [LARGE SCALE GENOMIC DNA]</scope>
    <source>
        <strain evidence="1">IN4F17</strain>
        <tissue evidence="1">Whole Body</tissue>
    </source>
</reference>
<name>A0ABY6K3F3_9ARAC</name>
<evidence type="ECO:0000313" key="2">
    <source>
        <dbReference type="Proteomes" id="UP001235939"/>
    </source>
</evidence>
<keyword evidence="2" id="KW-1185">Reference proteome</keyword>
<dbReference type="Proteomes" id="UP001235939">
    <property type="component" value="Chromosome 02"/>
</dbReference>
<protein>
    <submittedName>
        <fullName evidence="1">Uncharacterized protein</fullName>
    </submittedName>
</protein>